<sequence length="182" mass="20603">MVGHSKGRHMGSVTGWKTALDHRECLEYRYTVAYEDTQHCEHVLNDLTFRAWVVPNAFEGVQTQWQRLAPTCMISMQRLTRPARGEHCRHPALCNEAELRGYVGREKKCPIALCTASLERTASVVVDYQLQSQLLLLPLAATHFYYGPGGEVRASAPPPCQELQRKRKRADGQEGLRLKAEV</sequence>
<evidence type="ECO:0000313" key="2">
    <source>
        <dbReference type="EMBL" id="CAD9504176.1"/>
    </source>
</evidence>
<gene>
    <name evidence="2" type="ORF">CBRE1094_LOCUS29976</name>
</gene>
<feature type="compositionally biased region" description="Basic and acidic residues" evidence="1">
    <location>
        <begin position="170"/>
        <end position="182"/>
    </location>
</feature>
<evidence type="ECO:0000256" key="1">
    <source>
        <dbReference type="SAM" id="MobiDB-lite"/>
    </source>
</evidence>
<proteinExistence type="predicted"/>
<dbReference type="EMBL" id="HBGU01054874">
    <property type="protein sequence ID" value="CAD9504176.1"/>
    <property type="molecule type" value="Transcribed_RNA"/>
</dbReference>
<dbReference type="AlphaFoldDB" id="A0A7S2HZ06"/>
<name>A0A7S2HZ06_9EUKA</name>
<reference evidence="2" key="1">
    <citation type="submission" date="2021-01" db="EMBL/GenBank/DDBJ databases">
        <authorList>
            <person name="Corre E."/>
            <person name="Pelletier E."/>
            <person name="Niang G."/>
            <person name="Scheremetjew M."/>
            <person name="Finn R."/>
            <person name="Kale V."/>
            <person name="Holt S."/>
            <person name="Cochrane G."/>
            <person name="Meng A."/>
            <person name="Brown T."/>
            <person name="Cohen L."/>
        </authorList>
    </citation>
    <scope>NUCLEOTIDE SEQUENCE</scope>
    <source>
        <strain evidence="2">UTEX LB 985</strain>
    </source>
</reference>
<organism evidence="2">
    <name type="scientific">Haptolina brevifila</name>
    <dbReference type="NCBI Taxonomy" id="156173"/>
    <lineage>
        <taxon>Eukaryota</taxon>
        <taxon>Haptista</taxon>
        <taxon>Haptophyta</taxon>
        <taxon>Prymnesiophyceae</taxon>
        <taxon>Prymnesiales</taxon>
        <taxon>Prymnesiaceae</taxon>
        <taxon>Haptolina</taxon>
    </lineage>
</organism>
<protein>
    <submittedName>
        <fullName evidence="2">Uncharacterized protein</fullName>
    </submittedName>
</protein>
<accession>A0A7S2HZ06</accession>
<feature type="region of interest" description="Disordered" evidence="1">
    <location>
        <begin position="153"/>
        <end position="182"/>
    </location>
</feature>